<dbReference type="PROSITE" id="PS51257">
    <property type="entry name" value="PROKAR_LIPOPROTEIN"/>
    <property type="match status" value="1"/>
</dbReference>
<dbReference type="InterPro" id="IPR050962">
    <property type="entry name" value="Phosphate-bind_PstS"/>
</dbReference>
<dbReference type="NCBIfam" id="NF008171">
    <property type="entry name" value="PRK10918.1"/>
    <property type="match status" value="1"/>
</dbReference>
<evidence type="ECO:0000256" key="4">
    <source>
        <dbReference type="ARBA" id="ARBA00021889"/>
    </source>
</evidence>
<feature type="signal peptide" evidence="8">
    <location>
        <begin position="1"/>
        <end position="23"/>
    </location>
</feature>
<evidence type="ECO:0000256" key="2">
    <source>
        <dbReference type="ARBA" id="ARBA00008725"/>
    </source>
</evidence>
<keyword evidence="6 7" id="KW-0592">Phosphate transport</keyword>
<dbReference type="Gene3D" id="3.40.190.10">
    <property type="entry name" value="Periplasmic binding protein-like II"/>
    <property type="match status" value="2"/>
</dbReference>
<evidence type="ECO:0000256" key="7">
    <source>
        <dbReference type="PIRNR" id="PIRNR002756"/>
    </source>
</evidence>
<dbReference type="CDD" id="cd13565">
    <property type="entry name" value="PBP2_PstS"/>
    <property type="match status" value="1"/>
</dbReference>
<proteinExistence type="inferred from homology"/>
<evidence type="ECO:0000259" key="9">
    <source>
        <dbReference type="Pfam" id="PF12849"/>
    </source>
</evidence>
<dbReference type="PIRSF" id="PIRSF002756">
    <property type="entry name" value="PstS"/>
    <property type="match status" value="1"/>
</dbReference>
<organism evidence="10 11">
    <name type="scientific">Cognatiluteimonas sedimenti</name>
    <dbReference type="NCBI Taxonomy" id="2927791"/>
    <lineage>
        <taxon>Bacteria</taxon>
        <taxon>Pseudomonadati</taxon>
        <taxon>Pseudomonadota</taxon>
        <taxon>Gammaproteobacteria</taxon>
        <taxon>Lysobacterales</taxon>
        <taxon>Lysobacteraceae</taxon>
        <taxon>Cognatiluteimonas</taxon>
    </lineage>
</organism>
<comment type="function">
    <text evidence="1 7">Part of the ABC transporter complex PstSACB involved in phosphate import.</text>
</comment>
<dbReference type="Proteomes" id="UP001165423">
    <property type="component" value="Unassembled WGS sequence"/>
</dbReference>
<comment type="similarity">
    <text evidence="2 7">Belongs to the PstS family.</text>
</comment>
<feature type="chain" id="PRO_5046782479" description="Phosphate-binding protein PstS" evidence="8">
    <location>
        <begin position="24"/>
        <end position="369"/>
    </location>
</feature>
<evidence type="ECO:0000256" key="5">
    <source>
        <dbReference type="ARBA" id="ARBA00022448"/>
    </source>
</evidence>
<protein>
    <recommendedName>
        <fullName evidence="4 7">Phosphate-binding protein PstS</fullName>
    </recommendedName>
</protein>
<comment type="caution">
    <text evidence="10">The sequence shown here is derived from an EMBL/GenBank/DDBJ whole genome shotgun (WGS) entry which is preliminary data.</text>
</comment>
<dbReference type="SUPFAM" id="SSF53850">
    <property type="entry name" value="Periplasmic binding protein-like II"/>
    <property type="match status" value="1"/>
</dbReference>
<comment type="subunit">
    <text evidence="3 7">The complex is composed of two ATP-binding proteins (PstB), two transmembrane proteins (PstC and PstA) and a solute-binding protein (PstS).</text>
</comment>
<dbReference type="PANTHER" id="PTHR42996">
    <property type="entry name" value="PHOSPHATE-BINDING PROTEIN PSTS"/>
    <property type="match status" value="1"/>
</dbReference>
<gene>
    <name evidence="10" type="primary">pstS</name>
    <name evidence="10" type="ORF">MQC88_04040</name>
</gene>
<dbReference type="NCBIfam" id="TIGR00975">
    <property type="entry name" value="3a0107s03"/>
    <property type="match status" value="1"/>
</dbReference>
<dbReference type="EMBL" id="JALGCL010000001">
    <property type="protein sequence ID" value="MCJ0825132.1"/>
    <property type="molecule type" value="Genomic_DNA"/>
</dbReference>
<name>A0ABT0A2B7_9GAMM</name>
<evidence type="ECO:0000313" key="10">
    <source>
        <dbReference type="EMBL" id="MCJ0825132.1"/>
    </source>
</evidence>
<evidence type="ECO:0000256" key="1">
    <source>
        <dbReference type="ARBA" id="ARBA00002841"/>
    </source>
</evidence>
<keyword evidence="8" id="KW-0732">Signal</keyword>
<dbReference type="InterPro" id="IPR024370">
    <property type="entry name" value="PBP_domain"/>
</dbReference>
<accession>A0ABT0A2B7</accession>
<dbReference type="InterPro" id="IPR005673">
    <property type="entry name" value="ABC_phos-bd_PstS"/>
</dbReference>
<feature type="domain" description="PBP" evidence="9">
    <location>
        <begin position="47"/>
        <end position="336"/>
    </location>
</feature>
<sequence length="369" mass="38201">MELRMKSPIRLAVLSLAVALAVAACKPAADGSTTPANTDASPASAASQAGDRVAAQITGAGATFIYPLLSKWSDDYNKATGHKINYQSIGSGGGIAQIKAATVDFGSSDKPLSSEELSAAGLGQFPSAIGGVVPVVNLDGVESGQLRLSGPLLADIFLGTVTAWNDPKIAALNPGVPLPSGKINVVHRSDGSGTTFNFVNYLSKVSPQWKARVGEGTSVQWPGGIGGKGNEGVAAYVKQIKGSIGYVELAYAAQNGMAATALQNAAGNWIQPSASSFQAAAATADWANARDFSLVITNAPGADAWPISATNFILMYKQPKDAKRSADALAFFKWALENGQAQAQALDYVPLPPSLVQQVEAYWSAEFQQ</sequence>
<dbReference type="Pfam" id="PF12849">
    <property type="entry name" value="PBP_like_2"/>
    <property type="match status" value="1"/>
</dbReference>
<keyword evidence="11" id="KW-1185">Reference proteome</keyword>
<evidence type="ECO:0000256" key="3">
    <source>
        <dbReference type="ARBA" id="ARBA00011529"/>
    </source>
</evidence>
<evidence type="ECO:0000256" key="8">
    <source>
        <dbReference type="SAM" id="SignalP"/>
    </source>
</evidence>
<keyword evidence="5 7" id="KW-0813">Transport</keyword>
<evidence type="ECO:0000256" key="6">
    <source>
        <dbReference type="ARBA" id="ARBA00022592"/>
    </source>
</evidence>
<evidence type="ECO:0000313" key="11">
    <source>
        <dbReference type="Proteomes" id="UP001165423"/>
    </source>
</evidence>
<reference evidence="10 11" key="1">
    <citation type="submission" date="2022-03" db="EMBL/GenBank/DDBJ databases">
        <title>Luteimonas soily sp. nov., a novel bacterium isolated from the soil.</title>
        <authorList>
            <person name="Zhang X."/>
        </authorList>
    </citation>
    <scope>NUCLEOTIDE SEQUENCE [LARGE SCALE GENOMIC DNA]</scope>
    <source>
        <strain evidence="10 11">50</strain>
    </source>
</reference>
<dbReference type="PANTHER" id="PTHR42996:SF1">
    <property type="entry name" value="PHOSPHATE-BINDING PROTEIN PSTS"/>
    <property type="match status" value="1"/>
</dbReference>